<dbReference type="Pfam" id="PF18884">
    <property type="entry name" value="TSP3_bac"/>
    <property type="match status" value="2"/>
</dbReference>
<keyword evidence="2" id="KW-0964">Secreted</keyword>
<keyword evidence="5" id="KW-0472">Membrane</keyword>
<evidence type="ECO:0000256" key="4">
    <source>
        <dbReference type="ARBA" id="ARBA00022837"/>
    </source>
</evidence>
<keyword evidence="5" id="KW-1133">Transmembrane helix</keyword>
<dbReference type="Proteomes" id="UP000229385">
    <property type="component" value="Unassembled WGS sequence"/>
</dbReference>
<keyword evidence="4" id="KW-0106">Calcium</keyword>
<dbReference type="InterPro" id="IPR059100">
    <property type="entry name" value="TSP3_bac"/>
</dbReference>
<evidence type="ECO:0000313" key="6">
    <source>
        <dbReference type="EMBL" id="PJA45109.1"/>
    </source>
</evidence>
<dbReference type="EMBL" id="PFWU01000049">
    <property type="protein sequence ID" value="PJA45109.1"/>
    <property type="molecule type" value="Genomic_DNA"/>
</dbReference>
<gene>
    <name evidence="6" type="ORF">CO174_04710</name>
</gene>
<evidence type="ECO:0000256" key="5">
    <source>
        <dbReference type="SAM" id="Phobius"/>
    </source>
</evidence>
<evidence type="ECO:0008006" key="8">
    <source>
        <dbReference type="Google" id="ProtNLM"/>
    </source>
</evidence>
<feature type="transmembrane region" description="Helical" evidence="5">
    <location>
        <begin position="20"/>
        <end position="37"/>
    </location>
</feature>
<keyword evidence="3" id="KW-0732">Signal</keyword>
<comment type="subcellular location">
    <subcellularLocation>
        <location evidence="1">Secreted</location>
    </subcellularLocation>
</comment>
<name>A0A2M7XB66_9BACT</name>
<reference evidence="7" key="1">
    <citation type="submission" date="2017-09" db="EMBL/GenBank/DDBJ databases">
        <title>Depth-based differentiation of microbial function through sediment-hosted aquifers and enrichment of novel symbionts in the deep terrestrial subsurface.</title>
        <authorList>
            <person name="Probst A.J."/>
            <person name="Ladd B."/>
            <person name="Jarett J.K."/>
            <person name="Geller-Mcgrath D.E."/>
            <person name="Sieber C.M.K."/>
            <person name="Emerson J.B."/>
            <person name="Anantharaman K."/>
            <person name="Thomas B.C."/>
            <person name="Malmstrom R."/>
            <person name="Stieglmeier M."/>
            <person name="Klingl A."/>
            <person name="Woyke T."/>
            <person name="Ryan C.M."/>
            <person name="Banfield J.F."/>
        </authorList>
    </citation>
    <scope>NUCLEOTIDE SEQUENCE [LARGE SCALE GENOMIC DNA]</scope>
</reference>
<keyword evidence="5" id="KW-0812">Transmembrane</keyword>
<accession>A0A2M7XB66</accession>
<dbReference type="InterPro" id="IPR018247">
    <property type="entry name" value="EF_Hand_1_Ca_BS"/>
</dbReference>
<protein>
    <recommendedName>
        <fullName evidence="8">EF-hand domain-containing protein</fullName>
    </recommendedName>
</protein>
<dbReference type="SUPFAM" id="SSF103647">
    <property type="entry name" value="TSP type-3 repeat"/>
    <property type="match status" value="1"/>
</dbReference>
<organism evidence="6 7">
    <name type="scientific">Candidatus Uhrbacteria bacterium CG_4_9_14_3_um_filter_50_9</name>
    <dbReference type="NCBI Taxonomy" id="1975035"/>
    <lineage>
        <taxon>Bacteria</taxon>
        <taxon>Candidatus Uhriibacteriota</taxon>
    </lineage>
</organism>
<evidence type="ECO:0000256" key="1">
    <source>
        <dbReference type="ARBA" id="ARBA00004613"/>
    </source>
</evidence>
<dbReference type="InterPro" id="IPR028974">
    <property type="entry name" value="TSP_type-3_rpt"/>
</dbReference>
<proteinExistence type="predicted"/>
<dbReference type="GO" id="GO:0005509">
    <property type="term" value="F:calcium ion binding"/>
    <property type="evidence" value="ECO:0007669"/>
    <property type="project" value="InterPro"/>
</dbReference>
<evidence type="ECO:0000313" key="7">
    <source>
        <dbReference type="Proteomes" id="UP000229385"/>
    </source>
</evidence>
<sequence length="231" mass="25104">MAIKRIGNRPRSPLGAEQKIAFALLMFLGVGGVFFGFKSFGANLMRPIQTQIADLYTGETFLTTGEREAEALEESKTKDTDGDGLVDYDELYIYKTSPYIIDSDSDGYSDYEEVYSGNDPGCPVGRTCSSVDGDAEEATTTNPALEELIEAEADSELAGVDIDLSDPESITEYLQTVTMNEVRAALLESGVSQEELDAIDDETLAKLFYETLSEIEDEGAAATEESTETTE</sequence>
<evidence type="ECO:0000256" key="2">
    <source>
        <dbReference type="ARBA" id="ARBA00022525"/>
    </source>
</evidence>
<evidence type="ECO:0000256" key="3">
    <source>
        <dbReference type="ARBA" id="ARBA00022729"/>
    </source>
</evidence>
<dbReference type="AlphaFoldDB" id="A0A2M7XB66"/>
<dbReference type="PROSITE" id="PS00018">
    <property type="entry name" value="EF_HAND_1"/>
    <property type="match status" value="1"/>
</dbReference>
<comment type="caution">
    <text evidence="6">The sequence shown here is derived from an EMBL/GenBank/DDBJ whole genome shotgun (WGS) entry which is preliminary data.</text>
</comment>